<organism evidence="2 3">
    <name type="scientific">Candidatus Coproplasma avicola</name>
    <dbReference type="NCBI Taxonomy" id="2840744"/>
    <lineage>
        <taxon>Bacteria</taxon>
        <taxon>Bacillati</taxon>
        <taxon>Bacillota</taxon>
        <taxon>Clostridia</taxon>
        <taxon>Eubacteriales</taxon>
        <taxon>Candidatus Coproplasma</taxon>
    </lineage>
</organism>
<evidence type="ECO:0000313" key="2">
    <source>
        <dbReference type="EMBL" id="HIR66703.1"/>
    </source>
</evidence>
<dbReference type="SUPFAM" id="SSF102114">
    <property type="entry name" value="Radical SAM enzymes"/>
    <property type="match status" value="1"/>
</dbReference>
<gene>
    <name evidence="2" type="ORF">IAB94_01500</name>
</gene>
<dbReference type="AlphaFoldDB" id="A0A9D1E551"/>
<dbReference type="InterPro" id="IPR023862">
    <property type="entry name" value="CHP03960_rSAM"/>
</dbReference>
<evidence type="ECO:0000259" key="1">
    <source>
        <dbReference type="PROSITE" id="PS51918"/>
    </source>
</evidence>
<proteinExistence type="predicted"/>
<dbReference type="PROSITE" id="PS51918">
    <property type="entry name" value="RADICAL_SAM"/>
    <property type="match status" value="1"/>
</dbReference>
<dbReference type="SMART" id="SM00729">
    <property type="entry name" value="Elp3"/>
    <property type="match status" value="1"/>
</dbReference>
<evidence type="ECO:0000313" key="3">
    <source>
        <dbReference type="Proteomes" id="UP000823913"/>
    </source>
</evidence>
<dbReference type="EMBL" id="DVHK01000037">
    <property type="protein sequence ID" value="HIR66703.1"/>
    <property type="molecule type" value="Genomic_DNA"/>
</dbReference>
<reference evidence="2" key="2">
    <citation type="journal article" date="2021" name="PeerJ">
        <title>Extensive microbial diversity within the chicken gut microbiome revealed by metagenomics and culture.</title>
        <authorList>
            <person name="Gilroy R."/>
            <person name="Ravi A."/>
            <person name="Getino M."/>
            <person name="Pursley I."/>
            <person name="Horton D.L."/>
            <person name="Alikhan N.F."/>
            <person name="Baker D."/>
            <person name="Gharbi K."/>
            <person name="Hall N."/>
            <person name="Watson M."/>
            <person name="Adriaenssens E.M."/>
            <person name="Foster-Nyarko E."/>
            <person name="Jarju S."/>
            <person name="Secka A."/>
            <person name="Antonio M."/>
            <person name="Oren A."/>
            <person name="Chaudhuri R.R."/>
            <person name="La Ragione R."/>
            <person name="Hildebrand F."/>
            <person name="Pallen M.J."/>
        </authorList>
    </citation>
    <scope>NUCLEOTIDE SEQUENCE</scope>
    <source>
        <strain evidence="2">ChiW16-3235</strain>
    </source>
</reference>
<sequence>MTINIDDLKDILSRVEKPARYTGGEYGQIKSPENAPFYFCMAFPDLYEVGMSNLGIKIVAESFLRRGYAADYCFAPQTDFGDAIKRADIPLYSLALKKPLKEFDMIGFSVQFELCYTNILYTLDLAGIPLRRADRAGGKYPLIAIGGPCAVNPEPLADFVDLVFIGDGESADADVAALYLECGGATDEFFRRAAAIEGVYVPALMDVKYDKDGHICGFEGDFTPRRAIIGDLDGAVFPAAQPVPNCESVFDRSIIEVMRGCYRGCRFCQAGFIYRPVRQRSVRTLTEQACSLIASTGYDEVSLNSLSTGDYPRLRELIRSLKDSLPEGVTLALPSLRVDSFDSDFAQDARKISLTFAPEAGSQRLRDVINKDITEDEILNAAESAFDIGYSAVKLYFMLGLPTETDDDLRAIRRIVDLIKSAYGRKKRAKALRVSVSVSTFIPKPFTPFQWEAQCGESQVEAKQKLLRDSLYIKGVTLSWSDYFTSRLEGVLARGDRRLGYAIERAYALGCRFDGWTKQLNKEAWTQAFADCGIDPDIYTRERGEEEILPWDFIDMGINKNFFLRERRRAYEATVTGSCKKGCAGCGLQGVCPAAKGDR</sequence>
<dbReference type="InterPro" id="IPR023404">
    <property type="entry name" value="rSAM_horseshoe"/>
</dbReference>
<protein>
    <submittedName>
        <fullName evidence="2">TIGR03960 family B12-binding radical SAM protein</fullName>
    </submittedName>
</protein>
<dbReference type="Proteomes" id="UP000823913">
    <property type="component" value="Unassembled WGS sequence"/>
</dbReference>
<dbReference type="InterPro" id="IPR006638">
    <property type="entry name" value="Elp3/MiaA/NifB-like_rSAM"/>
</dbReference>
<dbReference type="SFLD" id="SFLDG01082">
    <property type="entry name" value="B12-binding_domain_containing"/>
    <property type="match status" value="1"/>
</dbReference>
<dbReference type="Pfam" id="PF04055">
    <property type="entry name" value="Radical_SAM"/>
    <property type="match status" value="1"/>
</dbReference>
<dbReference type="PANTHER" id="PTHR42731:SF1">
    <property type="entry name" value="RADICAL SAM DOMAIN PROTEIN"/>
    <property type="match status" value="1"/>
</dbReference>
<dbReference type="GO" id="GO:0003824">
    <property type="term" value="F:catalytic activity"/>
    <property type="evidence" value="ECO:0007669"/>
    <property type="project" value="InterPro"/>
</dbReference>
<dbReference type="CDD" id="cd01335">
    <property type="entry name" value="Radical_SAM"/>
    <property type="match status" value="1"/>
</dbReference>
<reference evidence="2" key="1">
    <citation type="submission" date="2020-10" db="EMBL/GenBank/DDBJ databases">
        <authorList>
            <person name="Gilroy R."/>
        </authorList>
    </citation>
    <scope>NUCLEOTIDE SEQUENCE</scope>
    <source>
        <strain evidence="2">ChiW16-3235</strain>
    </source>
</reference>
<dbReference type="Pfam" id="PF19864">
    <property type="entry name" value="Radical_SAM_N2"/>
    <property type="match status" value="1"/>
</dbReference>
<feature type="domain" description="Radical SAM core" evidence="1">
    <location>
        <begin position="247"/>
        <end position="477"/>
    </location>
</feature>
<dbReference type="Gene3D" id="3.80.30.20">
    <property type="entry name" value="tm_1862 like domain"/>
    <property type="match status" value="1"/>
</dbReference>
<dbReference type="SFLD" id="SFLDS00029">
    <property type="entry name" value="Radical_SAM"/>
    <property type="match status" value="1"/>
</dbReference>
<dbReference type="PANTHER" id="PTHR42731">
    <property type="entry name" value="SLL1084 PROTEIN"/>
    <property type="match status" value="1"/>
</dbReference>
<dbReference type="InterPro" id="IPR007197">
    <property type="entry name" value="rSAM"/>
</dbReference>
<name>A0A9D1E551_9FIRM</name>
<dbReference type="GO" id="GO:0051536">
    <property type="term" value="F:iron-sulfur cluster binding"/>
    <property type="evidence" value="ECO:0007669"/>
    <property type="project" value="InterPro"/>
</dbReference>
<accession>A0A9D1E551</accession>
<dbReference type="InterPro" id="IPR058240">
    <property type="entry name" value="rSAM_sf"/>
</dbReference>
<dbReference type="NCBIfam" id="TIGR03960">
    <property type="entry name" value="rSAM_fuse_unch"/>
    <property type="match status" value="1"/>
</dbReference>
<dbReference type="CDD" id="cd02065">
    <property type="entry name" value="B12-binding_like"/>
    <property type="match status" value="1"/>
</dbReference>
<comment type="caution">
    <text evidence="2">The sequence shown here is derived from an EMBL/GenBank/DDBJ whole genome shotgun (WGS) entry which is preliminary data.</text>
</comment>
<dbReference type="InterPro" id="IPR045784">
    <property type="entry name" value="Radical_SAM_N2"/>
</dbReference>